<name>A0A176JTG2_9BACT</name>
<dbReference type="RefSeq" id="WP_068349233.1">
    <property type="nucleotide sequence ID" value="NZ_JFHK01000035.1"/>
</dbReference>
<dbReference type="PIRSF" id="PIRSF037181">
    <property type="entry name" value="DGC"/>
    <property type="match status" value="1"/>
</dbReference>
<dbReference type="PATRIC" id="fig|1453497.3.peg.1298"/>
<accession>A0A176JTG2</accession>
<protein>
    <submittedName>
        <fullName evidence="1">Zinc-binding protein</fullName>
    </submittedName>
</protein>
<sequence length="134" mass="14393">MAKEDWTILPHCAKESKELYIVLACDGASSVGQVGNEIAKKLTLSNTGARMCCLAAVAANSPTHVKIAKDAKKLVVINGCALKCASNILEQRGIKPDYVLTISELGIPKAPTLDFDDEDVEKIALKVLEDLKKL</sequence>
<evidence type="ECO:0000313" key="2">
    <source>
        <dbReference type="Proteomes" id="UP000077339"/>
    </source>
</evidence>
<organism evidence="1 2">
    <name type="scientific">Kosmotoga arenicorallina S304</name>
    <dbReference type="NCBI Taxonomy" id="1453497"/>
    <lineage>
        <taxon>Bacteria</taxon>
        <taxon>Thermotogati</taxon>
        <taxon>Thermotogota</taxon>
        <taxon>Thermotogae</taxon>
        <taxon>Kosmotogales</taxon>
        <taxon>Kosmotogaceae</taxon>
        <taxon>Kosmotoga</taxon>
    </lineage>
</organism>
<dbReference type="Proteomes" id="UP000077339">
    <property type="component" value="Unassembled WGS sequence"/>
</dbReference>
<comment type="caution">
    <text evidence="1">The sequence shown here is derived from an EMBL/GenBank/DDBJ whole genome shotgun (WGS) entry which is preliminary data.</text>
</comment>
<dbReference type="InterPro" id="IPR014958">
    <property type="entry name" value="DGC"/>
</dbReference>
<gene>
    <name evidence="1" type="ORF">AT15_06495</name>
</gene>
<dbReference type="EMBL" id="JFHK01000035">
    <property type="protein sequence ID" value="OAA26533.1"/>
    <property type="molecule type" value="Genomic_DNA"/>
</dbReference>
<dbReference type="Pfam" id="PF08859">
    <property type="entry name" value="DGC"/>
    <property type="match status" value="1"/>
</dbReference>
<reference evidence="1 2" key="1">
    <citation type="submission" date="2014-02" db="EMBL/GenBank/DDBJ databases">
        <title>Kosmotoga genome sequencing.</title>
        <authorList>
            <person name="Pollo S.M."/>
            <person name="Charchuk R."/>
            <person name="Nesbo C.L."/>
        </authorList>
    </citation>
    <scope>NUCLEOTIDE SEQUENCE [LARGE SCALE GENOMIC DNA]</scope>
    <source>
        <strain evidence="1 2">S304</strain>
    </source>
</reference>
<proteinExistence type="predicted"/>
<dbReference type="STRING" id="1453497.AT15_06495"/>
<evidence type="ECO:0000313" key="1">
    <source>
        <dbReference type="EMBL" id="OAA26533.1"/>
    </source>
</evidence>
<dbReference type="AlphaFoldDB" id="A0A176JTG2"/>
<dbReference type="OrthoDB" id="2111735at2"/>
<keyword evidence="2" id="KW-1185">Reference proteome</keyword>